<dbReference type="PROSITE" id="PS00174">
    <property type="entry name" value="P_GLUCOSE_ISOMERASE_2"/>
    <property type="match status" value="1"/>
</dbReference>
<dbReference type="PRINTS" id="PR00662">
    <property type="entry name" value="G6PISOMERASE"/>
</dbReference>
<keyword evidence="6 8" id="KW-0413">Isomerase</keyword>
<dbReference type="Gene3D" id="3.40.50.10490">
    <property type="entry name" value="Glucose-6-phosphate isomerase like protein, domain 1"/>
    <property type="match status" value="3"/>
</dbReference>
<dbReference type="GO" id="GO:0097367">
    <property type="term" value="F:carbohydrate derivative binding"/>
    <property type="evidence" value="ECO:0007669"/>
    <property type="project" value="InterPro"/>
</dbReference>
<comment type="similarity">
    <text evidence="2 8 9">Belongs to the GPI family.</text>
</comment>
<keyword evidence="3 8" id="KW-0312">Gluconeogenesis</keyword>
<evidence type="ECO:0000256" key="9">
    <source>
        <dbReference type="RuleBase" id="RU000612"/>
    </source>
</evidence>
<dbReference type="InterPro" id="IPR035482">
    <property type="entry name" value="SIS_PGI_2"/>
</dbReference>
<feature type="active site" description="Proton donor" evidence="8">
    <location>
        <position position="306"/>
    </location>
</feature>
<comment type="caution">
    <text evidence="8">Lacks conserved residue(s) required for the propagation of feature annotation.</text>
</comment>
<dbReference type="FunFam" id="3.40.50.10490:FF:000016">
    <property type="entry name" value="Glucose-6-phosphate isomerase"/>
    <property type="match status" value="1"/>
</dbReference>
<dbReference type="GO" id="GO:0005829">
    <property type="term" value="C:cytosol"/>
    <property type="evidence" value="ECO:0007669"/>
    <property type="project" value="TreeGrafter"/>
</dbReference>
<dbReference type="UniPathway" id="UPA00109">
    <property type="reaction ID" value="UER00181"/>
</dbReference>
<dbReference type="UniPathway" id="UPA00138"/>
<dbReference type="InterPro" id="IPR046348">
    <property type="entry name" value="SIS_dom_sf"/>
</dbReference>
<dbReference type="SUPFAM" id="SSF53697">
    <property type="entry name" value="SIS domain"/>
    <property type="match status" value="1"/>
</dbReference>
<sequence length="464" mass="51007">MDGCSHPNLKEAFFVMSKTIRFDYSKALGFLGQNEIDNLEGPIRLAHEQLHNGTGAGSDYLGWIDLPTAYDKEEFARIKKAADKIRSDSEALVVIGIGGSYLGARAAIEMLSHSFYNVLPSGERKGPQVFFAGNNISSTYVTHLLQALEGKNWSINVISKSGTTTEPALAFRVFREQLEKKYGKEEARGRIYATTDKARGALKKLATEEGYESFVIPDDVGGRYSVLTAVGLLPIAAAGIDIDAMMQGAADASKEYANPNVAENEAYQYAAARNALYRKGKATEILVNYEPSLHFVSEWWKQLYGESEGKDHKGIFPAAVDFSTDLHSMGQFIQEGNRNLFETVIQVGEPLEQITIGSDPDDLDGLNFLAGKTMDFVNKKAFEGTLLAHTDGQVPNLVVNIADLTPYTFGYLVYFFEKACGISGYLLGVNPFDQPGVEAYKKNMFALLGKPGYEKEKAELEARL</sequence>
<evidence type="ECO:0000313" key="10">
    <source>
        <dbReference type="EMBL" id="PLT44984.1"/>
    </source>
</evidence>
<dbReference type="FunFam" id="3.40.50.10490:FF:000015">
    <property type="entry name" value="Glucose-6-phosphate isomerase"/>
    <property type="match status" value="1"/>
</dbReference>
<dbReference type="HAMAP" id="MF_00473">
    <property type="entry name" value="G6P_isomerase"/>
    <property type="match status" value="1"/>
</dbReference>
<dbReference type="PANTHER" id="PTHR11469:SF1">
    <property type="entry name" value="GLUCOSE-6-PHOSPHATE ISOMERASE"/>
    <property type="match status" value="1"/>
</dbReference>
<comment type="subcellular location">
    <subcellularLocation>
        <location evidence="8">Cytoplasm</location>
    </subcellularLocation>
</comment>
<dbReference type="GO" id="GO:0051156">
    <property type="term" value="P:glucose 6-phosphate metabolic process"/>
    <property type="evidence" value="ECO:0007669"/>
    <property type="project" value="TreeGrafter"/>
</dbReference>
<evidence type="ECO:0000256" key="8">
    <source>
        <dbReference type="HAMAP-Rule" id="MF_00473"/>
    </source>
</evidence>
<dbReference type="GO" id="GO:0004347">
    <property type="term" value="F:glucose-6-phosphate isomerase activity"/>
    <property type="evidence" value="ECO:0007669"/>
    <property type="project" value="UniProtKB-UniRule"/>
</dbReference>
<dbReference type="CDD" id="cd05015">
    <property type="entry name" value="SIS_PGI_1"/>
    <property type="match status" value="1"/>
</dbReference>
<comment type="pathway">
    <text evidence="1 8 9">Carbohydrate degradation; glycolysis; D-glyceraldehyde 3-phosphate and glycerone phosphate from D-glucose: step 2/4.</text>
</comment>
<evidence type="ECO:0000256" key="1">
    <source>
        <dbReference type="ARBA" id="ARBA00004926"/>
    </source>
</evidence>
<evidence type="ECO:0000313" key="11">
    <source>
        <dbReference type="Proteomes" id="UP000234789"/>
    </source>
</evidence>
<dbReference type="EC" id="5.3.1.9" evidence="8"/>
<dbReference type="Proteomes" id="UP000234789">
    <property type="component" value="Unassembled WGS sequence"/>
</dbReference>
<gene>
    <name evidence="8" type="primary">pgi</name>
    <name evidence="10" type="ORF">B8V81_3415</name>
</gene>
<proteinExistence type="inferred from homology"/>
<accession>A0A2N5N3Q6</accession>
<comment type="caution">
    <text evidence="10">The sequence shown here is derived from an EMBL/GenBank/DDBJ whole genome shotgun (WGS) entry which is preliminary data.</text>
</comment>
<organism evidence="10 11">
    <name type="scientific">Paenibacillus pasadenensis</name>
    <dbReference type="NCBI Taxonomy" id="217090"/>
    <lineage>
        <taxon>Bacteria</taxon>
        <taxon>Bacillati</taxon>
        <taxon>Bacillota</taxon>
        <taxon>Bacilli</taxon>
        <taxon>Bacillales</taxon>
        <taxon>Paenibacillaceae</taxon>
        <taxon>Paenibacillus</taxon>
    </lineage>
</organism>
<dbReference type="InterPro" id="IPR001672">
    <property type="entry name" value="G6P_Isomerase"/>
</dbReference>
<dbReference type="PROSITE" id="PS00765">
    <property type="entry name" value="P_GLUCOSE_ISOMERASE_1"/>
    <property type="match status" value="1"/>
</dbReference>
<dbReference type="Pfam" id="PF00342">
    <property type="entry name" value="PGI"/>
    <property type="match status" value="1"/>
</dbReference>
<dbReference type="PANTHER" id="PTHR11469">
    <property type="entry name" value="GLUCOSE-6-PHOSPHATE ISOMERASE"/>
    <property type="match status" value="1"/>
</dbReference>
<keyword evidence="4 8" id="KW-0963">Cytoplasm</keyword>
<feature type="active site" evidence="8">
    <location>
        <position position="441"/>
    </location>
</feature>
<keyword evidence="5 8" id="KW-0324">Glycolysis</keyword>
<comment type="pathway">
    <text evidence="8">Carbohydrate biosynthesis; gluconeogenesis.</text>
</comment>
<evidence type="ECO:0000256" key="2">
    <source>
        <dbReference type="ARBA" id="ARBA00006604"/>
    </source>
</evidence>
<dbReference type="PROSITE" id="PS51463">
    <property type="entry name" value="P_GLUCOSE_ISOMERASE_3"/>
    <property type="match status" value="1"/>
</dbReference>
<reference evidence="10 11" key="1">
    <citation type="submission" date="2017-05" db="EMBL/GenBank/DDBJ databases">
        <title>Functional genome analysis of Paenibacillus pasadenensis strain R16: insights on endophytic life style and antifungal activity.</title>
        <authorList>
            <person name="Passera A."/>
            <person name="Marcolungo L."/>
            <person name="Casati P."/>
            <person name="Brasca M."/>
            <person name="Quaglino F."/>
            <person name="Delledonne M."/>
        </authorList>
    </citation>
    <scope>NUCLEOTIDE SEQUENCE [LARGE SCALE GENOMIC DNA]</scope>
    <source>
        <strain evidence="10 11">R16</strain>
    </source>
</reference>
<dbReference type="EMBL" id="NFEZ01000004">
    <property type="protein sequence ID" value="PLT44984.1"/>
    <property type="molecule type" value="Genomic_DNA"/>
</dbReference>
<evidence type="ECO:0000256" key="6">
    <source>
        <dbReference type="ARBA" id="ARBA00023235"/>
    </source>
</evidence>
<dbReference type="AlphaFoldDB" id="A0A2N5N3Q6"/>
<evidence type="ECO:0000256" key="4">
    <source>
        <dbReference type="ARBA" id="ARBA00022490"/>
    </source>
</evidence>
<dbReference type="CDD" id="cd05016">
    <property type="entry name" value="SIS_PGI_2"/>
    <property type="match status" value="1"/>
</dbReference>
<dbReference type="NCBIfam" id="NF010697">
    <property type="entry name" value="PRK14097.1"/>
    <property type="match status" value="1"/>
</dbReference>
<dbReference type="InterPro" id="IPR018189">
    <property type="entry name" value="Phosphoglucose_isomerase_CS"/>
</dbReference>
<evidence type="ECO:0000256" key="7">
    <source>
        <dbReference type="ARBA" id="ARBA00029321"/>
    </source>
</evidence>
<dbReference type="GO" id="GO:0006096">
    <property type="term" value="P:glycolytic process"/>
    <property type="evidence" value="ECO:0007669"/>
    <property type="project" value="UniProtKB-UniRule"/>
</dbReference>
<evidence type="ECO:0000256" key="5">
    <source>
        <dbReference type="ARBA" id="ARBA00023152"/>
    </source>
</evidence>
<comment type="catalytic activity">
    <reaction evidence="7 8 9">
        <text>alpha-D-glucose 6-phosphate = beta-D-fructose 6-phosphate</text>
        <dbReference type="Rhea" id="RHEA:11816"/>
        <dbReference type="ChEBI" id="CHEBI:57634"/>
        <dbReference type="ChEBI" id="CHEBI:58225"/>
        <dbReference type="EC" id="5.3.1.9"/>
    </reaction>
</comment>
<protein>
    <recommendedName>
        <fullName evidence="8">Glucose-6-phosphate isomerase</fullName>
        <shortName evidence="8">GPI</shortName>
        <ecNumber evidence="8">5.3.1.9</ecNumber>
    </recommendedName>
    <alternativeName>
        <fullName evidence="8">Phosphoglucose isomerase</fullName>
        <shortName evidence="8">PGI</shortName>
    </alternativeName>
    <alternativeName>
        <fullName evidence="8">Phosphohexose isomerase</fullName>
        <shortName evidence="8">PHI</shortName>
    </alternativeName>
</protein>
<name>A0A2N5N3Q6_9BACL</name>
<comment type="function">
    <text evidence="8">Catalyzes the reversible isomerization of glucose-6-phosphate to fructose-6-phosphate.</text>
</comment>
<dbReference type="InterPro" id="IPR035476">
    <property type="entry name" value="SIS_PGI_1"/>
</dbReference>
<dbReference type="GO" id="GO:0048029">
    <property type="term" value="F:monosaccharide binding"/>
    <property type="evidence" value="ECO:0007669"/>
    <property type="project" value="TreeGrafter"/>
</dbReference>
<evidence type="ECO:0000256" key="3">
    <source>
        <dbReference type="ARBA" id="ARBA00022432"/>
    </source>
</evidence>
<keyword evidence="11" id="KW-1185">Reference proteome</keyword>
<dbReference type="GO" id="GO:0006094">
    <property type="term" value="P:gluconeogenesis"/>
    <property type="evidence" value="ECO:0007669"/>
    <property type="project" value="UniProtKB-UniRule"/>
</dbReference>